<keyword evidence="7" id="KW-0349">Heme</keyword>
<name>A0A813XDI8_9BILA</name>
<evidence type="ECO:0000256" key="3">
    <source>
        <dbReference type="ARBA" id="ARBA00022575"/>
    </source>
</evidence>
<dbReference type="PRINTS" id="PR00409">
    <property type="entry name" value="PHDIOXRDTASE"/>
</dbReference>
<dbReference type="Pfam" id="PF00042">
    <property type="entry name" value="Globin"/>
    <property type="match status" value="1"/>
</dbReference>
<dbReference type="InterPro" id="IPR039261">
    <property type="entry name" value="FNR_nucleotide-bd"/>
</dbReference>
<dbReference type="InterPro" id="IPR017927">
    <property type="entry name" value="FAD-bd_FR_type"/>
</dbReference>
<comment type="catalytic activity">
    <reaction evidence="5">
        <text>2 nitric oxide + NADH + 2 O2 = 2 nitrate + NAD(+) + H(+)</text>
        <dbReference type="Rhea" id="RHEA:19469"/>
        <dbReference type="ChEBI" id="CHEBI:15378"/>
        <dbReference type="ChEBI" id="CHEBI:15379"/>
        <dbReference type="ChEBI" id="CHEBI:16480"/>
        <dbReference type="ChEBI" id="CHEBI:17632"/>
        <dbReference type="ChEBI" id="CHEBI:57540"/>
        <dbReference type="ChEBI" id="CHEBI:57945"/>
        <dbReference type="EC" id="1.14.12.17"/>
    </reaction>
</comment>
<keyword evidence="7" id="KW-0408">Iron</keyword>
<keyword evidence="7" id="KW-0479">Metal-binding</keyword>
<protein>
    <recommendedName>
        <fullName evidence="2">nitric oxide dioxygenase</fullName>
        <ecNumber evidence="2">1.14.12.17</ecNumber>
    </recommendedName>
</protein>
<dbReference type="SUPFAM" id="SSF52343">
    <property type="entry name" value="Ferredoxin reductase-like, C-terminal NADP-linked domain"/>
    <property type="match status" value="1"/>
</dbReference>
<evidence type="ECO:0000256" key="2">
    <source>
        <dbReference type="ARBA" id="ARBA00012229"/>
    </source>
</evidence>
<dbReference type="GO" id="GO:0071500">
    <property type="term" value="P:cellular response to nitrosative stress"/>
    <property type="evidence" value="ECO:0007669"/>
    <property type="project" value="TreeGrafter"/>
</dbReference>
<dbReference type="EMBL" id="CAJNOU010000107">
    <property type="protein sequence ID" value="CAF0868438.1"/>
    <property type="molecule type" value="Genomic_DNA"/>
</dbReference>
<dbReference type="PROSITE" id="PS01033">
    <property type="entry name" value="GLOBIN"/>
    <property type="match status" value="1"/>
</dbReference>
<accession>A0A813XDI8</accession>
<dbReference type="GO" id="GO:0009636">
    <property type="term" value="P:response to toxic substance"/>
    <property type="evidence" value="ECO:0007669"/>
    <property type="project" value="UniProtKB-KW"/>
</dbReference>
<dbReference type="EC" id="1.14.12.17" evidence="2"/>
<keyword evidence="4" id="KW-0520">NAD</keyword>
<comment type="catalytic activity">
    <reaction evidence="6">
        <text>2 nitric oxide + NADPH + 2 O2 = 2 nitrate + NADP(+) + H(+)</text>
        <dbReference type="Rhea" id="RHEA:19465"/>
        <dbReference type="ChEBI" id="CHEBI:15378"/>
        <dbReference type="ChEBI" id="CHEBI:15379"/>
        <dbReference type="ChEBI" id="CHEBI:16480"/>
        <dbReference type="ChEBI" id="CHEBI:17632"/>
        <dbReference type="ChEBI" id="CHEBI:57783"/>
        <dbReference type="ChEBI" id="CHEBI:58349"/>
        <dbReference type="EC" id="1.14.12.17"/>
    </reaction>
</comment>
<sequence length="308" mass="34104">MQRLSSKHRAVGVTPDQYPVVNKYLLQAIKENLGDKATPEVVAAWQALLDLMAQTFIKREKELYAQLGEDKGFVSFSVTKKEQIASGPTYTFTLSRQDGKKLWPHTAGQYITIRIEKDGVLHHGHYVPVESTDGNTYVIACRQGHDDQNTIVSEELIRNRAVGGTVLVSAPAGSFGLVNDAKHHLFVSGGIGITFLMGMINELNKQGQSASVTVVQCAQTEDRAAFADKLRNTLAKGQYLLLTKEQQISKSHLQDKLKPDTHIYVSGSETFLDTANRIINELNHPRSHVHIKSVEPTLGLLKALDHKK</sequence>
<organism evidence="10 11">
    <name type="scientific">Rotaria sordida</name>
    <dbReference type="NCBI Taxonomy" id="392033"/>
    <lineage>
        <taxon>Eukaryota</taxon>
        <taxon>Metazoa</taxon>
        <taxon>Spiralia</taxon>
        <taxon>Gnathifera</taxon>
        <taxon>Rotifera</taxon>
        <taxon>Eurotatoria</taxon>
        <taxon>Bdelloidea</taxon>
        <taxon>Philodinida</taxon>
        <taxon>Philodinidae</taxon>
        <taxon>Rotaria</taxon>
    </lineage>
</organism>
<dbReference type="GO" id="GO:0008941">
    <property type="term" value="F:nitric oxide dioxygenase NAD(P)H activity"/>
    <property type="evidence" value="ECO:0007669"/>
    <property type="project" value="UniProtKB-EC"/>
</dbReference>
<feature type="domain" description="Globin" evidence="8">
    <location>
        <begin position="1"/>
        <end position="61"/>
    </location>
</feature>
<dbReference type="Gene3D" id="3.40.50.80">
    <property type="entry name" value="Nucleotide-binding domain of ferredoxin-NADP reductase (FNR) module"/>
    <property type="match status" value="1"/>
</dbReference>
<evidence type="ECO:0000313" key="10">
    <source>
        <dbReference type="EMBL" id="CAF0868438.1"/>
    </source>
</evidence>
<evidence type="ECO:0000256" key="1">
    <source>
        <dbReference type="ARBA" id="ARBA00006401"/>
    </source>
</evidence>
<dbReference type="InterPro" id="IPR009050">
    <property type="entry name" value="Globin-like_sf"/>
</dbReference>
<dbReference type="AlphaFoldDB" id="A0A813XDI8"/>
<dbReference type="GO" id="GO:0020037">
    <property type="term" value="F:heme binding"/>
    <property type="evidence" value="ECO:0007669"/>
    <property type="project" value="InterPro"/>
</dbReference>
<dbReference type="GO" id="GO:0005344">
    <property type="term" value="F:oxygen carrier activity"/>
    <property type="evidence" value="ECO:0007669"/>
    <property type="project" value="UniProtKB-KW"/>
</dbReference>
<comment type="similarity">
    <text evidence="1">In the C-terminal section; belongs to the flavoprotein pyridine nucleotide cytochrome reductase family.</text>
</comment>
<dbReference type="Gene3D" id="1.10.490.10">
    <property type="entry name" value="Globins"/>
    <property type="match status" value="1"/>
</dbReference>
<feature type="domain" description="FAD-binding FR-type" evidence="9">
    <location>
        <begin position="71"/>
        <end position="178"/>
    </location>
</feature>
<evidence type="ECO:0000313" key="11">
    <source>
        <dbReference type="Proteomes" id="UP000663889"/>
    </source>
</evidence>
<dbReference type="GO" id="GO:0019825">
    <property type="term" value="F:oxygen binding"/>
    <property type="evidence" value="ECO:0007669"/>
    <property type="project" value="InterPro"/>
</dbReference>
<dbReference type="Gene3D" id="2.40.30.10">
    <property type="entry name" value="Translation factors"/>
    <property type="match status" value="1"/>
</dbReference>
<dbReference type="PANTHER" id="PTHR43396:SF6">
    <property type="entry name" value="ABL201WP"/>
    <property type="match status" value="1"/>
</dbReference>
<keyword evidence="7" id="KW-0813">Transport</keyword>
<keyword evidence="7" id="KW-0561">Oxygen transport</keyword>
<dbReference type="SUPFAM" id="SSF46458">
    <property type="entry name" value="Globin-like"/>
    <property type="match status" value="1"/>
</dbReference>
<dbReference type="GO" id="GO:0046210">
    <property type="term" value="P:nitric oxide catabolic process"/>
    <property type="evidence" value="ECO:0007669"/>
    <property type="project" value="TreeGrafter"/>
</dbReference>
<reference evidence="10" key="1">
    <citation type="submission" date="2021-02" db="EMBL/GenBank/DDBJ databases">
        <authorList>
            <person name="Nowell W R."/>
        </authorList>
    </citation>
    <scope>NUCLEOTIDE SEQUENCE</scope>
</reference>
<dbReference type="PROSITE" id="PS51384">
    <property type="entry name" value="FAD_FR"/>
    <property type="match status" value="1"/>
</dbReference>
<evidence type="ECO:0000256" key="7">
    <source>
        <dbReference type="RuleBase" id="RU000356"/>
    </source>
</evidence>
<evidence type="ECO:0000256" key="5">
    <source>
        <dbReference type="ARBA" id="ARBA00048649"/>
    </source>
</evidence>
<evidence type="ECO:0000259" key="8">
    <source>
        <dbReference type="PROSITE" id="PS01033"/>
    </source>
</evidence>
<comment type="caution">
    <text evidence="10">The sequence shown here is derived from an EMBL/GenBank/DDBJ whole genome shotgun (WGS) entry which is preliminary data.</text>
</comment>
<proteinExistence type="inferred from homology"/>
<evidence type="ECO:0000259" key="9">
    <source>
        <dbReference type="PROSITE" id="PS51384"/>
    </source>
</evidence>
<dbReference type="InterPro" id="IPR017938">
    <property type="entry name" value="Riboflavin_synthase-like_b-brl"/>
</dbReference>
<evidence type="ECO:0000256" key="4">
    <source>
        <dbReference type="ARBA" id="ARBA00023027"/>
    </source>
</evidence>
<evidence type="ECO:0000256" key="6">
    <source>
        <dbReference type="ARBA" id="ARBA00049433"/>
    </source>
</evidence>
<dbReference type="Proteomes" id="UP000663889">
    <property type="component" value="Unassembled WGS sequence"/>
</dbReference>
<dbReference type="PANTHER" id="PTHR43396">
    <property type="entry name" value="FLAVOHEMOPROTEIN"/>
    <property type="match status" value="1"/>
</dbReference>
<keyword evidence="3" id="KW-0216">Detoxification</keyword>
<dbReference type="InterPro" id="IPR012292">
    <property type="entry name" value="Globin/Proto"/>
</dbReference>
<gene>
    <name evidence="10" type="ORF">SEV965_LOCUS3984</name>
</gene>
<dbReference type="InterPro" id="IPR000971">
    <property type="entry name" value="Globin"/>
</dbReference>
<comment type="similarity">
    <text evidence="7">Belongs to the globin family.</text>
</comment>
<dbReference type="SUPFAM" id="SSF63380">
    <property type="entry name" value="Riboflavin synthase domain-like"/>
    <property type="match status" value="1"/>
</dbReference>
<dbReference type="GO" id="GO:0071949">
    <property type="term" value="F:FAD binding"/>
    <property type="evidence" value="ECO:0007669"/>
    <property type="project" value="TreeGrafter"/>
</dbReference>